<sequence>MKMRFSVLFFIVAILIAGCTDEISDSDTSIEEDQLTVVATYSVIYDIVKNVGGDLIEVHSLAPIGSDPHAYEPLPADVQLVTDADMVFYNGFNLESGNGWFDKMIETAGKSEGESNVVQLSEGVTPELLQSGGQQGEEDPHAWLDVQNGIKYTEKARDALMESDPENELAYKENAEKYIQELKDLDEEIKQKVSEIPEEKRFLVTSEGAFKYFSSAYGFQAAYIWEINDENEGTPQQIQSVVDLINEKAVTALFLESSVDPRSMETVSNETDVDIAGKIFTDSLGEPGEEGDTYIKMIKWNVDTIIDGLSD</sequence>
<dbReference type="Pfam" id="PF01297">
    <property type="entry name" value="ZnuA"/>
    <property type="match status" value="1"/>
</dbReference>
<dbReference type="RefSeq" id="WP_327608885.1">
    <property type="nucleotide sequence ID" value="NZ_JARZFX010000013.1"/>
</dbReference>
<evidence type="ECO:0000256" key="6">
    <source>
        <dbReference type="SAM" id="Coils"/>
    </source>
</evidence>
<evidence type="ECO:0000313" key="8">
    <source>
        <dbReference type="Proteomes" id="UP001335737"/>
    </source>
</evidence>
<evidence type="ECO:0000256" key="3">
    <source>
        <dbReference type="ARBA" id="ARBA00022723"/>
    </source>
</evidence>
<keyword evidence="8" id="KW-1185">Reference proteome</keyword>
<evidence type="ECO:0000256" key="2">
    <source>
        <dbReference type="ARBA" id="ARBA00022448"/>
    </source>
</evidence>
<dbReference type="PRINTS" id="PR00690">
    <property type="entry name" value="ADHESNFAMILY"/>
</dbReference>
<gene>
    <name evidence="7" type="ORF">QGM71_17810</name>
</gene>
<feature type="coiled-coil region" evidence="6">
    <location>
        <begin position="168"/>
        <end position="195"/>
    </location>
</feature>
<reference evidence="7 8" key="1">
    <citation type="journal article" date="2024" name="Int. J. Syst. Evol. Microbiol.">
        <title>Virgibacillus tibetensis sp. nov., isolated from salt lake on the Tibetan Plateau of China.</title>
        <authorList>
            <person name="Phurbu D."/>
            <person name="Liu Z.-X."/>
            <person name="Wang R."/>
            <person name="Zheng Y.-Y."/>
            <person name="Liu H.-C."/>
            <person name="Zhou Y.-G."/>
            <person name="Yu Y.-J."/>
            <person name="Li A.-H."/>
        </authorList>
    </citation>
    <scope>NUCLEOTIDE SEQUENCE [LARGE SCALE GENOMIC DNA]</scope>
    <source>
        <strain evidence="7 8">C22-A2</strain>
    </source>
</reference>
<dbReference type="InterPro" id="IPR006128">
    <property type="entry name" value="Lipoprotein_PsaA-like"/>
</dbReference>
<name>A0ABU6KKD1_9BACI</name>
<evidence type="ECO:0000313" key="7">
    <source>
        <dbReference type="EMBL" id="MEC5425340.1"/>
    </source>
</evidence>
<dbReference type="Gene3D" id="3.40.50.1980">
    <property type="entry name" value="Nitrogenase molybdenum iron protein domain"/>
    <property type="match status" value="2"/>
</dbReference>
<dbReference type="InterPro" id="IPR050492">
    <property type="entry name" value="Bact_metal-bind_prot9"/>
</dbReference>
<evidence type="ECO:0000256" key="5">
    <source>
        <dbReference type="RuleBase" id="RU003512"/>
    </source>
</evidence>
<comment type="caution">
    <text evidence="7">The sequence shown here is derived from an EMBL/GenBank/DDBJ whole genome shotgun (WGS) entry which is preliminary data.</text>
</comment>
<keyword evidence="3" id="KW-0479">Metal-binding</keyword>
<dbReference type="InterPro" id="IPR006127">
    <property type="entry name" value="ZnuA-like"/>
</dbReference>
<accession>A0ABU6KKD1</accession>
<dbReference type="Proteomes" id="UP001335737">
    <property type="component" value="Unassembled WGS sequence"/>
</dbReference>
<dbReference type="CDD" id="cd01137">
    <property type="entry name" value="PsaA"/>
    <property type="match status" value="1"/>
</dbReference>
<comment type="similarity">
    <text evidence="5">Belongs to the bacterial solute-binding protein 9 family.</text>
</comment>
<keyword evidence="6" id="KW-0175">Coiled coil</keyword>
<dbReference type="InterPro" id="IPR006129">
    <property type="entry name" value="AdhesinB"/>
</dbReference>
<organism evidence="7 8">
    <name type="scientific">Virgibacillus tibetensis</name>
    <dbReference type="NCBI Taxonomy" id="3042313"/>
    <lineage>
        <taxon>Bacteria</taxon>
        <taxon>Bacillati</taxon>
        <taxon>Bacillota</taxon>
        <taxon>Bacilli</taxon>
        <taxon>Bacillales</taxon>
        <taxon>Bacillaceae</taxon>
        <taxon>Virgibacillus</taxon>
    </lineage>
</organism>
<dbReference type="SUPFAM" id="SSF53807">
    <property type="entry name" value="Helical backbone' metal receptor"/>
    <property type="match status" value="1"/>
</dbReference>
<evidence type="ECO:0000256" key="4">
    <source>
        <dbReference type="ARBA" id="ARBA00022729"/>
    </source>
</evidence>
<keyword evidence="4" id="KW-0732">Signal</keyword>
<proteinExistence type="inferred from homology"/>
<evidence type="ECO:0000256" key="1">
    <source>
        <dbReference type="ARBA" id="ARBA00004196"/>
    </source>
</evidence>
<dbReference type="PROSITE" id="PS51257">
    <property type="entry name" value="PROKAR_LIPOPROTEIN"/>
    <property type="match status" value="1"/>
</dbReference>
<protein>
    <submittedName>
        <fullName evidence="7">Metal ABC transporter substrate-binding protein</fullName>
    </submittedName>
</protein>
<dbReference type="PRINTS" id="PR00691">
    <property type="entry name" value="ADHESINB"/>
</dbReference>
<dbReference type="EMBL" id="JARZFX010000013">
    <property type="protein sequence ID" value="MEC5425340.1"/>
    <property type="molecule type" value="Genomic_DNA"/>
</dbReference>
<keyword evidence="2 5" id="KW-0813">Transport</keyword>
<dbReference type="PANTHER" id="PTHR42953:SF1">
    <property type="entry name" value="METAL-BINDING PROTEIN HI_0362-RELATED"/>
    <property type="match status" value="1"/>
</dbReference>
<comment type="subcellular location">
    <subcellularLocation>
        <location evidence="1">Cell envelope</location>
    </subcellularLocation>
</comment>
<dbReference type="PANTHER" id="PTHR42953">
    <property type="entry name" value="HIGH-AFFINITY ZINC UPTAKE SYSTEM PROTEIN ZNUA-RELATED"/>
    <property type="match status" value="1"/>
</dbReference>